<sequence length="276" mass="30422">MPPPQPREVGVEIDRYGSELSESYLASLKTRFSIPPGLIIRRPLAIEQANTLPLGIRTIFVVALENGIRLLFHTFVGGVLSVVMVLELENHGEVGSTVPLATNPSPPPAPLIQTAQVHISPSPPSLAELSVSRKRKRSLPTSILCPSLPLRLPPSGTSPNDMGHEELISSLSSLGSEEAALRPYKGLFSSYEEVSVSFYRIPQLERKLNDLKRHKERYASNVLKTDSLLAELEGVRVERNSAQQERGRPLGRRMTRSAPIEMRRSRHLTFAEEAGG</sequence>
<keyword evidence="3" id="KW-1185">Reference proteome</keyword>
<protein>
    <submittedName>
        <fullName evidence="2">Uncharacterized protein</fullName>
    </submittedName>
</protein>
<name>A0AAV3P5Q3_LITER</name>
<dbReference type="AlphaFoldDB" id="A0AAV3P5Q3"/>
<organism evidence="2 3">
    <name type="scientific">Lithospermum erythrorhizon</name>
    <name type="common">Purple gromwell</name>
    <name type="synonym">Lithospermum officinale var. erythrorhizon</name>
    <dbReference type="NCBI Taxonomy" id="34254"/>
    <lineage>
        <taxon>Eukaryota</taxon>
        <taxon>Viridiplantae</taxon>
        <taxon>Streptophyta</taxon>
        <taxon>Embryophyta</taxon>
        <taxon>Tracheophyta</taxon>
        <taxon>Spermatophyta</taxon>
        <taxon>Magnoliopsida</taxon>
        <taxon>eudicotyledons</taxon>
        <taxon>Gunneridae</taxon>
        <taxon>Pentapetalae</taxon>
        <taxon>asterids</taxon>
        <taxon>lamiids</taxon>
        <taxon>Boraginales</taxon>
        <taxon>Boraginaceae</taxon>
        <taxon>Boraginoideae</taxon>
        <taxon>Lithospermeae</taxon>
        <taxon>Lithospermum</taxon>
    </lineage>
</organism>
<feature type="region of interest" description="Disordered" evidence="1">
    <location>
        <begin position="239"/>
        <end position="263"/>
    </location>
</feature>
<comment type="caution">
    <text evidence="2">The sequence shown here is derived from an EMBL/GenBank/DDBJ whole genome shotgun (WGS) entry which is preliminary data.</text>
</comment>
<accession>A0AAV3P5Q3</accession>
<proteinExistence type="predicted"/>
<reference evidence="2 3" key="1">
    <citation type="submission" date="2024-01" db="EMBL/GenBank/DDBJ databases">
        <title>The complete chloroplast genome sequence of Lithospermum erythrorhizon: insights into the phylogenetic relationship among Boraginaceae species and the maternal lineages of purple gromwells.</title>
        <authorList>
            <person name="Okada T."/>
            <person name="Watanabe K."/>
        </authorList>
    </citation>
    <scope>NUCLEOTIDE SEQUENCE [LARGE SCALE GENOMIC DNA]</scope>
</reference>
<dbReference type="EMBL" id="BAABME010000944">
    <property type="protein sequence ID" value="GAA0146533.1"/>
    <property type="molecule type" value="Genomic_DNA"/>
</dbReference>
<evidence type="ECO:0000313" key="3">
    <source>
        <dbReference type="Proteomes" id="UP001454036"/>
    </source>
</evidence>
<dbReference type="Proteomes" id="UP001454036">
    <property type="component" value="Unassembled WGS sequence"/>
</dbReference>
<gene>
    <name evidence="2" type="ORF">LIER_06462</name>
</gene>
<evidence type="ECO:0000313" key="2">
    <source>
        <dbReference type="EMBL" id="GAA0146533.1"/>
    </source>
</evidence>
<evidence type="ECO:0000256" key="1">
    <source>
        <dbReference type="SAM" id="MobiDB-lite"/>
    </source>
</evidence>